<feature type="compositionally biased region" description="Polar residues" evidence="15">
    <location>
        <begin position="195"/>
        <end position="205"/>
    </location>
</feature>
<keyword evidence="10" id="KW-0804">Transcription</keyword>
<organism evidence="17 18">
    <name type="scientific">Fukomys damarensis</name>
    <name type="common">Damaraland mole rat</name>
    <name type="synonym">Cryptomys damarensis</name>
    <dbReference type="NCBI Taxonomy" id="885580"/>
    <lineage>
        <taxon>Eukaryota</taxon>
        <taxon>Metazoa</taxon>
        <taxon>Chordata</taxon>
        <taxon>Craniata</taxon>
        <taxon>Vertebrata</taxon>
        <taxon>Euteleostomi</taxon>
        <taxon>Mammalia</taxon>
        <taxon>Eutheria</taxon>
        <taxon>Euarchontoglires</taxon>
        <taxon>Glires</taxon>
        <taxon>Rodentia</taxon>
        <taxon>Hystricomorpha</taxon>
        <taxon>Bathyergidae</taxon>
        <taxon>Fukomys</taxon>
    </lineage>
</organism>
<evidence type="ECO:0000256" key="5">
    <source>
        <dbReference type="ARBA" id="ARBA00022860"/>
    </source>
</evidence>
<dbReference type="InterPro" id="IPR050140">
    <property type="entry name" value="SRY-related_HMG-box_TF-like"/>
</dbReference>
<evidence type="ECO:0000259" key="16">
    <source>
        <dbReference type="PROSITE" id="PS50118"/>
    </source>
</evidence>
<evidence type="ECO:0000256" key="14">
    <source>
        <dbReference type="PROSITE-ProRule" id="PRU00267"/>
    </source>
</evidence>
<keyword evidence="11 14" id="KW-0539">Nucleus</keyword>
<evidence type="ECO:0000313" key="17">
    <source>
        <dbReference type="EMBL" id="KFO34567.1"/>
    </source>
</evidence>
<feature type="region of interest" description="Disordered" evidence="15">
    <location>
        <begin position="195"/>
        <end position="215"/>
    </location>
</feature>
<keyword evidence="5" id="KW-0112">Calmodulin-binding</keyword>
<dbReference type="SUPFAM" id="SSF47095">
    <property type="entry name" value="HMG-box"/>
    <property type="match status" value="1"/>
</dbReference>
<evidence type="ECO:0000256" key="9">
    <source>
        <dbReference type="ARBA" id="ARBA00023159"/>
    </source>
</evidence>
<evidence type="ECO:0000256" key="3">
    <source>
        <dbReference type="ARBA" id="ARBA00019052"/>
    </source>
</evidence>
<dbReference type="STRING" id="885580.ENSFDAP00000016778"/>
<comment type="subcellular location">
    <subcellularLocation>
        <location evidence="1">Nucleus speckle</location>
    </subcellularLocation>
</comment>
<feature type="domain" description="HMG box" evidence="16">
    <location>
        <begin position="53"/>
        <end position="121"/>
    </location>
</feature>
<evidence type="ECO:0000256" key="8">
    <source>
        <dbReference type="ARBA" id="ARBA00023125"/>
    </source>
</evidence>
<dbReference type="GO" id="GO:0016607">
    <property type="term" value="C:nuclear speck"/>
    <property type="evidence" value="ECO:0007669"/>
    <property type="project" value="UniProtKB-SubCell"/>
</dbReference>
<dbReference type="Gene3D" id="1.10.30.10">
    <property type="entry name" value="High mobility group box domain"/>
    <property type="match status" value="1"/>
</dbReference>
<evidence type="ECO:0000256" key="4">
    <source>
        <dbReference type="ARBA" id="ARBA00022782"/>
    </source>
</evidence>
<dbReference type="PANTHER" id="PTHR10270">
    <property type="entry name" value="SOX TRANSCRIPTION FACTOR"/>
    <property type="match status" value="1"/>
</dbReference>
<dbReference type="CDD" id="cd22034">
    <property type="entry name" value="HMG-box_SoxA_SRY"/>
    <property type="match status" value="1"/>
</dbReference>
<dbReference type="PANTHER" id="PTHR10270:SF161">
    <property type="entry name" value="SEX-DETERMINING REGION Y PROTEIN"/>
    <property type="match status" value="1"/>
</dbReference>
<keyword evidence="6" id="KW-0726">Sexual differentiation</keyword>
<dbReference type="InterPro" id="IPR036910">
    <property type="entry name" value="HMG_box_dom_sf"/>
</dbReference>
<evidence type="ECO:0000256" key="12">
    <source>
        <dbReference type="ARBA" id="ARBA00032498"/>
    </source>
</evidence>
<dbReference type="Pfam" id="PF00505">
    <property type="entry name" value="HMG_box"/>
    <property type="match status" value="1"/>
</dbReference>
<evidence type="ECO:0000256" key="6">
    <source>
        <dbReference type="ARBA" id="ARBA00022928"/>
    </source>
</evidence>
<evidence type="ECO:0000256" key="10">
    <source>
        <dbReference type="ARBA" id="ARBA00023163"/>
    </source>
</evidence>
<keyword evidence="9" id="KW-0010">Activator</keyword>
<dbReference type="PROSITE" id="PS50118">
    <property type="entry name" value="HMG_BOX_2"/>
    <property type="match status" value="1"/>
</dbReference>
<feature type="compositionally biased region" description="Polar residues" evidence="15">
    <location>
        <begin position="130"/>
        <end position="145"/>
    </location>
</feature>
<dbReference type="FunFam" id="1.10.30.10:FF:000002">
    <property type="entry name" value="transcription factor Sox-2"/>
    <property type="match status" value="1"/>
</dbReference>
<evidence type="ECO:0000256" key="11">
    <source>
        <dbReference type="ARBA" id="ARBA00023242"/>
    </source>
</evidence>
<evidence type="ECO:0000256" key="7">
    <source>
        <dbReference type="ARBA" id="ARBA00023015"/>
    </source>
</evidence>
<gene>
    <name evidence="17" type="ORF">H920_04028</name>
</gene>
<dbReference type="EMBL" id="KN121931">
    <property type="protein sequence ID" value="KFO34567.1"/>
    <property type="molecule type" value="Genomic_DNA"/>
</dbReference>
<keyword evidence="8 14" id="KW-0238">DNA-binding</keyword>
<dbReference type="GO" id="GO:0005516">
    <property type="term" value="F:calmodulin binding"/>
    <property type="evidence" value="ECO:0007669"/>
    <property type="project" value="UniProtKB-KW"/>
</dbReference>
<proteinExistence type="inferred from homology"/>
<dbReference type="Proteomes" id="UP000028990">
    <property type="component" value="Unassembled WGS sequence"/>
</dbReference>
<protein>
    <recommendedName>
        <fullName evidence="3">Sex-determining region Y protein</fullName>
    </recommendedName>
    <alternativeName>
        <fullName evidence="12">Testis-determining factor</fullName>
    </alternativeName>
</protein>
<dbReference type="eggNOG" id="KOG0527">
    <property type="taxonomic scope" value="Eukaryota"/>
</dbReference>
<evidence type="ECO:0000256" key="1">
    <source>
        <dbReference type="ARBA" id="ARBA00004324"/>
    </source>
</evidence>
<evidence type="ECO:0000256" key="13">
    <source>
        <dbReference type="ARBA" id="ARBA00045821"/>
    </source>
</evidence>
<keyword evidence="18" id="KW-1185">Reference proteome</keyword>
<evidence type="ECO:0000313" key="18">
    <source>
        <dbReference type="Proteomes" id="UP000028990"/>
    </source>
</evidence>
<dbReference type="InterPro" id="IPR009071">
    <property type="entry name" value="HMG_box_dom"/>
</dbReference>
<dbReference type="GO" id="GO:0030154">
    <property type="term" value="P:cell differentiation"/>
    <property type="evidence" value="ECO:0007669"/>
    <property type="project" value="UniProtKB-KW"/>
</dbReference>
<dbReference type="AlphaFoldDB" id="A0A091DTZ0"/>
<feature type="DNA-binding region" description="HMG box" evidence="14">
    <location>
        <begin position="53"/>
        <end position="121"/>
    </location>
</feature>
<feature type="region of interest" description="Disordered" evidence="15">
    <location>
        <begin position="124"/>
        <end position="145"/>
    </location>
</feature>
<evidence type="ECO:0000256" key="2">
    <source>
        <dbReference type="ARBA" id="ARBA00005998"/>
    </source>
</evidence>
<name>A0A091DTZ0_FUKDA</name>
<dbReference type="GO" id="GO:0000978">
    <property type="term" value="F:RNA polymerase II cis-regulatory region sequence-specific DNA binding"/>
    <property type="evidence" value="ECO:0007669"/>
    <property type="project" value="TreeGrafter"/>
</dbReference>
<dbReference type="GO" id="GO:0001228">
    <property type="term" value="F:DNA-binding transcription activator activity, RNA polymerase II-specific"/>
    <property type="evidence" value="ECO:0007669"/>
    <property type="project" value="TreeGrafter"/>
</dbReference>
<comment type="function">
    <text evidence="13">Transcriptional regulator that controls a genetic switch in male development. It is necessary and sufficient for initiating male sex determination by directing the development of supporting cell precursors (pre-Sertoli cells) as Sertoli rather than granulosa cells. Involved in different aspects of gene regulation including promoter activation or repression. Binds to the DNA consensus sequence 5'-[AT]AACAA[AT]-3'. SRY HMG box recognizes DNA by partial intercalation in the minor groove and promotes DNA bending. Also involved in pre-mRNA splicing. In male adult brain involved in the maintenance of motor functions of dopaminergic neurons.</text>
</comment>
<dbReference type="OrthoDB" id="6247875at2759"/>
<dbReference type="GO" id="GO:0007548">
    <property type="term" value="P:sex differentiation"/>
    <property type="evidence" value="ECO:0007669"/>
    <property type="project" value="UniProtKB-KW"/>
</dbReference>
<dbReference type="SMART" id="SM00398">
    <property type="entry name" value="HMG"/>
    <property type="match status" value="1"/>
</dbReference>
<keyword evidence="7" id="KW-0805">Transcription regulation</keyword>
<sequence length="215" mass="25032">MFRKLKSKDYWPGVQQDVLTFGENFSYLWKGNACSSYQNETGGNDKNSIVHRVKRPLNAFMVWSRDQRRKVALEHPNLQNSEISKWLGYQWKMLTEAEKWPFFQEAQRLQAMHRRKYPDYKYQPRRKTKTLQQSSSLLHSETSLNPGGQAHLEEMLCALPCREGFTEAKHSGLKNELMMSHSQPMDTANLLLQQKGHSTSPNPGQLETWLHGHSV</sequence>
<keyword evidence="4" id="KW-0221">Differentiation</keyword>
<comment type="similarity">
    <text evidence="2">Belongs to the SRY family.</text>
</comment>
<evidence type="ECO:0000256" key="15">
    <source>
        <dbReference type="SAM" id="MobiDB-lite"/>
    </source>
</evidence>
<reference evidence="17 18" key="1">
    <citation type="submission" date="2013-11" db="EMBL/GenBank/DDBJ databases">
        <title>The Damaraland mole rat (Fukomys damarensis) genome and evolution of African mole rats.</title>
        <authorList>
            <person name="Gladyshev V.N."/>
            <person name="Fang X."/>
        </authorList>
    </citation>
    <scope>NUCLEOTIDE SEQUENCE [LARGE SCALE GENOMIC DNA]</scope>
    <source>
        <tissue evidence="17">Liver</tissue>
    </source>
</reference>
<dbReference type="OMA" id="CALPCRE"/>
<accession>A0A091DTZ0</accession>